<dbReference type="OrthoDB" id="5419659at2"/>
<dbReference type="Proteomes" id="UP000007177">
    <property type="component" value="Chromosome"/>
</dbReference>
<dbReference type="InterPro" id="IPR031807">
    <property type="entry name" value="HicB-like"/>
</dbReference>
<organism evidence="2 3">
    <name type="scientific">Acetobacterium woodii (strain ATCC 29683 / DSM 1030 / JCM 2381 / KCTC 1655 / WB1)</name>
    <dbReference type="NCBI Taxonomy" id="931626"/>
    <lineage>
        <taxon>Bacteria</taxon>
        <taxon>Bacillati</taxon>
        <taxon>Bacillota</taxon>
        <taxon>Clostridia</taxon>
        <taxon>Eubacteriales</taxon>
        <taxon>Eubacteriaceae</taxon>
        <taxon>Acetobacterium</taxon>
    </lineage>
</organism>
<reference evidence="3" key="1">
    <citation type="submission" date="2011-07" db="EMBL/GenBank/DDBJ databases">
        <title>Complete genome sequence of Acetobacterium woodii.</title>
        <authorList>
            <person name="Poehlein A."/>
            <person name="Schmidt S."/>
            <person name="Kaster A.-K."/>
            <person name="Goenrich M."/>
            <person name="Vollmers J."/>
            <person name="Thuermer A."/>
            <person name="Gottschalk G."/>
            <person name="Thauer R.K."/>
            <person name="Daniel R."/>
            <person name="Mueller V."/>
        </authorList>
    </citation>
    <scope>NUCLEOTIDE SEQUENCE [LARGE SCALE GENOMIC DNA]</scope>
    <source>
        <strain evidence="3">ATCC 29683 / DSM 1030 / JCM 2381 / KCTC 1655 / WB1</strain>
    </source>
</reference>
<dbReference type="PANTHER" id="PTHR34504">
    <property type="entry name" value="ANTITOXIN HICB"/>
    <property type="match status" value="1"/>
</dbReference>
<dbReference type="Gene3D" id="3.30.160.250">
    <property type="match status" value="1"/>
</dbReference>
<proteinExistence type="predicted"/>
<dbReference type="Pfam" id="PF15919">
    <property type="entry name" value="HicB_lk_antitox"/>
    <property type="match status" value="1"/>
</dbReference>
<dbReference type="AlphaFoldDB" id="H6LER0"/>
<dbReference type="PANTHER" id="PTHR34504:SF2">
    <property type="entry name" value="UPF0150 PROTEIN SSL0259"/>
    <property type="match status" value="1"/>
</dbReference>
<keyword evidence="3" id="KW-1185">Reference proteome</keyword>
<sequence length="136" mass="15266">MRKLTYLAVLEPSADGYGVYFPDLPGCISFGKDIEEAQQMARKALELHIYGMEKDGDPLPAPSKSLTKEEVEDGIMTAVTVLPDLVKNEMENRRVKTNVTIPAWLKEAAESNHVNYSKLLEAALIDYLDVKRQVLR</sequence>
<accession>H6LER0</accession>
<feature type="domain" description="HicB-like antitoxin of toxin-antitoxin system" evidence="1">
    <location>
        <begin position="6"/>
        <end position="120"/>
    </location>
</feature>
<evidence type="ECO:0000313" key="2">
    <source>
        <dbReference type="EMBL" id="AFA49353.1"/>
    </source>
</evidence>
<dbReference type="SUPFAM" id="SSF143100">
    <property type="entry name" value="TTHA1013/TTHA0281-like"/>
    <property type="match status" value="1"/>
</dbReference>
<evidence type="ECO:0000313" key="3">
    <source>
        <dbReference type="Proteomes" id="UP000007177"/>
    </source>
</evidence>
<gene>
    <name evidence="2" type="ordered locus">Awo_c25970</name>
</gene>
<dbReference type="RefSeq" id="WP_014356953.1">
    <property type="nucleotide sequence ID" value="NC_016894.1"/>
</dbReference>
<evidence type="ECO:0000259" key="1">
    <source>
        <dbReference type="Pfam" id="PF15919"/>
    </source>
</evidence>
<dbReference type="InterPro" id="IPR051404">
    <property type="entry name" value="TA_system_antitoxin"/>
</dbReference>
<dbReference type="InterPro" id="IPR035069">
    <property type="entry name" value="TTHA1013/TTHA0281-like"/>
</dbReference>
<protein>
    <submittedName>
        <fullName evidence="2">Phage-like protein</fullName>
    </submittedName>
</protein>
<dbReference type="HOGENOM" id="CLU_114047_0_2_9"/>
<reference evidence="2 3" key="2">
    <citation type="journal article" date="2012" name="PLoS ONE">
        <title>An ancient pathway combining carbon dioxide fixation with the generation and utilization of a sodium ion gradient for ATP synthesis.</title>
        <authorList>
            <person name="Poehlein A."/>
            <person name="Schmidt S."/>
            <person name="Kaster A.K."/>
            <person name="Goenrich M."/>
            <person name="Vollmers J."/>
            <person name="Thurmer A."/>
            <person name="Bertsch J."/>
            <person name="Schuchmann K."/>
            <person name="Voigt B."/>
            <person name="Hecker M."/>
            <person name="Daniel R."/>
            <person name="Thauer R.K."/>
            <person name="Gottschalk G."/>
            <person name="Muller V."/>
        </authorList>
    </citation>
    <scope>NUCLEOTIDE SEQUENCE [LARGE SCALE GENOMIC DNA]</scope>
    <source>
        <strain evidence="3">ATCC 29683 / DSM 1030 / JCM 2381 / KCTC 1655 / WB1</strain>
    </source>
</reference>
<dbReference type="eggNOG" id="COG1598">
    <property type="taxonomic scope" value="Bacteria"/>
</dbReference>
<dbReference type="STRING" id="931626.Awo_c25970"/>
<dbReference type="KEGG" id="awo:Awo_c25970"/>
<dbReference type="EMBL" id="CP002987">
    <property type="protein sequence ID" value="AFA49353.1"/>
    <property type="molecule type" value="Genomic_DNA"/>
</dbReference>
<name>H6LER0_ACEWD</name>